<dbReference type="RefSeq" id="WP_345400874.1">
    <property type="nucleotide sequence ID" value="NZ_BAAAXS010000001.1"/>
</dbReference>
<comment type="caution">
    <text evidence="2">The sequence shown here is derived from an EMBL/GenBank/DDBJ whole genome shotgun (WGS) entry which is preliminary data.</text>
</comment>
<keyword evidence="1" id="KW-0812">Transmembrane</keyword>
<evidence type="ECO:0008006" key="4">
    <source>
        <dbReference type="Google" id="ProtNLM"/>
    </source>
</evidence>
<name>A0ABV5NL54_9ACTN</name>
<sequence>MKRLTALLLACAVHLLTLAFVALGSWVIVREPDSVLWWFVGLLCLAVGWALRPRLGRLPADAEPVGIDGAPELHALARRVAAEIGVRPPATIAVVDLSPETSYDRVGVARTPVLLVGLPLWLALPPRQRVALLATAYARLPTGDERVVSEALYTLDAWRDALLGAAPLQVREQAQERIAYALGGSQAPDTTYDVATFLGRVVGRVLGGPVLLLRYMLSRLARSGEPRVRARQRALARRAVPEEDLAELDEQAAGGRYLAPMQAAALRGESVAAIRAAALTKFQLTADGVLPSAPPSELLGVEESERIDEELAHHYARAVRGFGLIS</sequence>
<feature type="transmembrane region" description="Helical" evidence="1">
    <location>
        <begin position="34"/>
        <end position="51"/>
    </location>
</feature>
<dbReference type="EMBL" id="JBHMCF010000011">
    <property type="protein sequence ID" value="MFB9470946.1"/>
    <property type="molecule type" value="Genomic_DNA"/>
</dbReference>
<dbReference type="Proteomes" id="UP001589568">
    <property type="component" value="Unassembled WGS sequence"/>
</dbReference>
<organism evidence="2 3">
    <name type="scientific">Nonomuraea salmonea</name>
    <dbReference type="NCBI Taxonomy" id="46181"/>
    <lineage>
        <taxon>Bacteria</taxon>
        <taxon>Bacillati</taxon>
        <taxon>Actinomycetota</taxon>
        <taxon>Actinomycetes</taxon>
        <taxon>Streptosporangiales</taxon>
        <taxon>Streptosporangiaceae</taxon>
        <taxon>Nonomuraea</taxon>
    </lineage>
</organism>
<accession>A0ABV5NL54</accession>
<evidence type="ECO:0000256" key="1">
    <source>
        <dbReference type="SAM" id="Phobius"/>
    </source>
</evidence>
<evidence type="ECO:0000313" key="2">
    <source>
        <dbReference type="EMBL" id="MFB9470946.1"/>
    </source>
</evidence>
<keyword evidence="1" id="KW-0472">Membrane</keyword>
<keyword evidence="3" id="KW-1185">Reference proteome</keyword>
<gene>
    <name evidence="2" type="ORF">ACFFR3_15595</name>
</gene>
<keyword evidence="1" id="KW-1133">Transmembrane helix</keyword>
<evidence type="ECO:0000313" key="3">
    <source>
        <dbReference type="Proteomes" id="UP001589568"/>
    </source>
</evidence>
<protein>
    <recommendedName>
        <fullName evidence="4">Peptidase M48 domain-containing protein</fullName>
    </recommendedName>
</protein>
<proteinExistence type="predicted"/>
<reference evidence="2 3" key="1">
    <citation type="submission" date="2024-09" db="EMBL/GenBank/DDBJ databases">
        <authorList>
            <person name="Sun Q."/>
            <person name="Mori K."/>
        </authorList>
    </citation>
    <scope>NUCLEOTIDE SEQUENCE [LARGE SCALE GENOMIC DNA]</scope>
    <source>
        <strain evidence="2 3">JCM 3324</strain>
    </source>
</reference>